<dbReference type="AlphaFoldDB" id="A0A1X6ZLE8"/>
<feature type="signal peptide" evidence="1">
    <location>
        <begin position="1"/>
        <end position="25"/>
    </location>
</feature>
<dbReference type="OrthoDB" id="424374at2"/>
<gene>
    <name evidence="2" type="ORF">RUM8411_02669</name>
</gene>
<dbReference type="RefSeq" id="WP_085823183.1">
    <property type="nucleotide sequence ID" value="NZ_FWFP01000007.1"/>
</dbReference>
<organism evidence="2 3">
    <name type="scientific">Ruegeria meonggei</name>
    <dbReference type="NCBI Taxonomy" id="1446476"/>
    <lineage>
        <taxon>Bacteria</taxon>
        <taxon>Pseudomonadati</taxon>
        <taxon>Pseudomonadota</taxon>
        <taxon>Alphaproteobacteria</taxon>
        <taxon>Rhodobacterales</taxon>
        <taxon>Roseobacteraceae</taxon>
        <taxon>Ruegeria</taxon>
    </lineage>
</organism>
<keyword evidence="3" id="KW-1185">Reference proteome</keyword>
<sequence>MRDPFKYLGTVAAAASFVAATSVQAADDKAGPESFLIVQHAVTATLKDGMLVLDGADGQVVVFADRPHHAAATIPLTDLVQSWHNGADSFAEDPPNAAVIGQSKGQPVSLIVELQDPKLKGDTLTFEYTLINGQKTTVIDQPYMVIDNSWINNLGGQLQESYDCTIGVDPLDCGLGAAPTGSTD</sequence>
<evidence type="ECO:0000256" key="1">
    <source>
        <dbReference type="SAM" id="SignalP"/>
    </source>
</evidence>
<evidence type="ECO:0000313" key="3">
    <source>
        <dbReference type="Proteomes" id="UP000193778"/>
    </source>
</evidence>
<reference evidence="3" key="1">
    <citation type="submission" date="2017-03" db="EMBL/GenBank/DDBJ databases">
        <authorList>
            <person name="Rodrigo-Torres L."/>
            <person name="Arahal R.D."/>
            <person name="Lucena T."/>
        </authorList>
    </citation>
    <scope>NUCLEOTIDE SEQUENCE [LARGE SCALE GENOMIC DNA]</scope>
    <source>
        <strain evidence="3">CECT 8411</strain>
    </source>
</reference>
<proteinExistence type="predicted"/>
<keyword evidence="1" id="KW-0732">Signal</keyword>
<accession>A0A1X6ZLE8</accession>
<feature type="chain" id="PRO_5013072673" evidence="1">
    <location>
        <begin position="26"/>
        <end position="184"/>
    </location>
</feature>
<dbReference type="EMBL" id="FWFP01000007">
    <property type="protein sequence ID" value="SLN55002.1"/>
    <property type="molecule type" value="Genomic_DNA"/>
</dbReference>
<dbReference type="Proteomes" id="UP000193778">
    <property type="component" value="Unassembled WGS sequence"/>
</dbReference>
<protein>
    <submittedName>
        <fullName evidence="2">Uncharacterized protein</fullName>
    </submittedName>
</protein>
<evidence type="ECO:0000313" key="2">
    <source>
        <dbReference type="EMBL" id="SLN55002.1"/>
    </source>
</evidence>
<name>A0A1X6ZLE8_9RHOB</name>